<keyword evidence="10" id="KW-0902">Two-component regulatory system</keyword>
<evidence type="ECO:0000313" key="17">
    <source>
        <dbReference type="EMBL" id="SMF43188.1"/>
    </source>
</evidence>
<keyword evidence="9" id="KW-0067">ATP-binding</keyword>
<evidence type="ECO:0000259" key="14">
    <source>
        <dbReference type="PROSITE" id="PS50109"/>
    </source>
</evidence>
<dbReference type="GO" id="GO:0006935">
    <property type="term" value="P:chemotaxis"/>
    <property type="evidence" value="ECO:0007669"/>
    <property type="project" value="UniProtKB-KW"/>
</dbReference>
<dbReference type="SUPFAM" id="SSF47384">
    <property type="entry name" value="Homodimeric domain of signal transducing histidine kinase"/>
    <property type="match status" value="1"/>
</dbReference>
<dbReference type="GO" id="GO:0005524">
    <property type="term" value="F:ATP binding"/>
    <property type="evidence" value="ECO:0007669"/>
    <property type="project" value="UniProtKB-KW"/>
</dbReference>
<dbReference type="InterPro" id="IPR037006">
    <property type="entry name" value="CheA-like_homodim_sf"/>
</dbReference>
<feature type="region of interest" description="Disordered" evidence="13">
    <location>
        <begin position="128"/>
        <end position="163"/>
    </location>
</feature>
<dbReference type="PANTHER" id="PTHR43395">
    <property type="entry name" value="SENSOR HISTIDINE KINASE CHEA"/>
    <property type="match status" value="1"/>
</dbReference>
<dbReference type="STRING" id="464029.SAMN02982989_2083"/>
<dbReference type="EC" id="2.7.13.3" evidence="2"/>
<dbReference type="Gene3D" id="3.30.565.10">
    <property type="entry name" value="Histidine kinase-like ATPase, C-terminal domain"/>
    <property type="match status" value="1"/>
</dbReference>
<dbReference type="GO" id="GO:0000155">
    <property type="term" value="F:phosphorelay sensor kinase activity"/>
    <property type="evidence" value="ECO:0007669"/>
    <property type="project" value="InterPro"/>
</dbReference>
<feature type="modified residue" description="Phosphohistidine" evidence="12">
    <location>
        <position position="46"/>
    </location>
</feature>
<name>A0A1X7F0R0_9HYPH</name>
<dbReference type="Pfam" id="PF02895">
    <property type="entry name" value="H-kinase_dim"/>
    <property type="match status" value="1"/>
</dbReference>
<evidence type="ECO:0000256" key="1">
    <source>
        <dbReference type="ARBA" id="ARBA00000085"/>
    </source>
</evidence>
<dbReference type="PRINTS" id="PR00344">
    <property type="entry name" value="BCTRLSENSOR"/>
</dbReference>
<evidence type="ECO:0000313" key="18">
    <source>
        <dbReference type="Proteomes" id="UP000192903"/>
    </source>
</evidence>
<dbReference type="CDD" id="cd16916">
    <property type="entry name" value="HATPase_CheA-like"/>
    <property type="match status" value="1"/>
</dbReference>
<evidence type="ECO:0000256" key="11">
    <source>
        <dbReference type="ARBA" id="ARBA00035100"/>
    </source>
</evidence>
<evidence type="ECO:0000259" key="15">
    <source>
        <dbReference type="PROSITE" id="PS50851"/>
    </source>
</evidence>
<evidence type="ECO:0000256" key="4">
    <source>
        <dbReference type="ARBA" id="ARBA00022500"/>
    </source>
</evidence>
<keyword evidence="6" id="KW-0808">Transferase</keyword>
<accession>A0A1X7F0R0</accession>
<keyword evidence="5 12" id="KW-0597">Phosphoprotein</keyword>
<dbReference type="Pfam" id="PF01584">
    <property type="entry name" value="CheW"/>
    <property type="match status" value="1"/>
</dbReference>
<dbReference type="SUPFAM" id="SSF55874">
    <property type="entry name" value="ATPase domain of HSP90 chaperone/DNA topoisomerase II/histidine kinase"/>
    <property type="match status" value="1"/>
</dbReference>
<organism evidence="17 18">
    <name type="scientific">Xaviernesmea oryzae</name>
    <dbReference type="NCBI Taxonomy" id="464029"/>
    <lineage>
        <taxon>Bacteria</taxon>
        <taxon>Pseudomonadati</taxon>
        <taxon>Pseudomonadota</taxon>
        <taxon>Alphaproteobacteria</taxon>
        <taxon>Hyphomicrobiales</taxon>
        <taxon>Rhizobiaceae</taxon>
        <taxon>Rhizobium/Agrobacterium group</taxon>
        <taxon>Xaviernesmea</taxon>
    </lineage>
</organism>
<dbReference type="InterPro" id="IPR036061">
    <property type="entry name" value="CheW-like_dom_sf"/>
</dbReference>
<feature type="domain" description="Histidine kinase" evidence="14">
    <location>
        <begin position="363"/>
        <end position="614"/>
    </location>
</feature>
<dbReference type="AlphaFoldDB" id="A0A1X7F0R0"/>
<dbReference type="Gene3D" id="1.10.287.560">
    <property type="entry name" value="Histidine kinase CheA-like, homodimeric domain"/>
    <property type="match status" value="1"/>
</dbReference>
<dbReference type="CDD" id="cd00088">
    <property type="entry name" value="HPT"/>
    <property type="match status" value="1"/>
</dbReference>
<dbReference type="Gene3D" id="1.20.120.160">
    <property type="entry name" value="HPT domain"/>
    <property type="match status" value="1"/>
</dbReference>
<dbReference type="InterPro" id="IPR008207">
    <property type="entry name" value="Sig_transdc_His_kin_Hpt_dom"/>
</dbReference>
<dbReference type="PROSITE" id="PS50894">
    <property type="entry name" value="HPT"/>
    <property type="match status" value="1"/>
</dbReference>
<evidence type="ECO:0000256" key="9">
    <source>
        <dbReference type="ARBA" id="ARBA00022840"/>
    </source>
</evidence>
<dbReference type="Proteomes" id="UP000192903">
    <property type="component" value="Unassembled WGS sequence"/>
</dbReference>
<dbReference type="SMART" id="SM00260">
    <property type="entry name" value="CheW"/>
    <property type="match status" value="1"/>
</dbReference>
<dbReference type="SUPFAM" id="SSF47226">
    <property type="entry name" value="Histidine-containing phosphotransfer domain, HPT domain"/>
    <property type="match status" value="1"/>
</dbReference>
<dbReference type="SUPFAM" id="SSF50341">
    <property type="entry name" value="CheW-like"/>
    <property type="match status" value="1"/>
</dbReference>
<dbReference type="InterPro" id="IPR003594">
    <property type="entry name" value="HATPase_dom"/>
</dbReference>
<dbReference type="InterPro" id="IPR051315">
    <property type="entry name" value="Bact_Chemotaxis_CheA"/>
</dbReference>
<dbReference type="InterPro" id="IPR004358">
    <property type="entry name" value="Sig_transdc_His_kin-like_C"/>
</dbReference>
<dbReference type="RefSeq" id="WP_085422316.1">
    <property type="nucleotide sequence ID" value="NZ_FXAF01000006.1"/>
</dbReference>
<comment type="function">
    <text evidence="11">Involved in the transmission of sensory signals from the chemoreceptors to the flagellar motors. CheA is autophosphorylated; it can transfer its phosphate group to either CheB or CheY.</text>
</comment>
<dbReference type="Pfam" id="PF01627">
    <property type="entry name" value="Hpt"/>
    <property type="match status" value="1"/>
</dbReference>
<evidence type="ECO:0000256" key="12">
    <source>
        <dbReference type="PROSITE-ProRule" id="PRU00110"/>
    </source>
</evidence>
<keyword evidence="8 17" id="KW-0418">Kinase</keyword>
<evidence type="ECO:0000256" key="5">
    <source>
        <dbReference type="ARBA" id="ARBA00022553"/>
    </source>
</evidence>
<reference evidence="18" key="1">
    <citation type="submission" date="2017-04" db="EMBL/GenBank/DDBJ databases">
        <authorList>
            <person name="Varghese N."/>
            <person name="Submissions S."/>
        </authorList>
    </citation>
    <scope>NUCLEOTIDE SEQUENCE [LARGE SCALE GENOMIC DNA]</scope>
    <source>
        <strain evidence="18">B4P</strain>
    </source>
</reference>
<sequence>MDMNEIKEIFFQECEEQLAELESGLLKLNDGDRDPETVNAVFRAVHSIKGGAGAFGLDDLVSFAHVFETTLDCVRSGKLEPGPDVLKVMLKSADVLADLVSASRDGGSVDESRSRGLVKELEALANGELPSSSGAEAPRAASKPAARAAPVPEEALKPTDESGFQPIPFTFDGFGEDEEPALEGSVYDVTFKPRRELYSKGNEAALLLRDLSRLGEMSIACDMDALPALDKMDPEASYFAWKISVKTTRSEDDIRAVFEFAEWDCDLEVRLAEETPSDEEQPMIPVPFDLSILDGASEAEEEDKAVEQAAAEEAAAAAVSAAETAASVAKAAGAAARAAEKKESAASAAAAAAAAQNNAAAASAGQTIRVDLDRVDRLINLVGELVINQAMLSQSVIENDTTGTSSINMGLEELQQLTREIQDSVMAIRAQPVKPVFQRMSRIVREVADMVGKQIRLITEGENTEVDKTVIDKLAEPLTHMIRNAVDHGIETPEKREAAGKNPEGTVRLSAKHRSGRILIELADDGAGINRERVRQKAIDNDLIAADANLSDDEIDNLIFMPGFSTADKISDISGRGVGMDVVKRSIQALGGRISISSRPGQGSTFTMSLPLTLAVLDGMVVTVAGQTLVVPLTAIVETLQPEASAIHSFGANQRLISIRNSFCPLVDVGRILNFRNTQANPVDGVALLVESEGGGQRALMVDAIQGQRQVVIKSLEANYTHVPGIAAATILGDGRVALILDVDAVVAASRGQSLRPEMALKPEMSLAATG</sequence>
<dbReference type="InterPro" id="IPR036641">
    <property type="entry name" value="HPT_dom_sf"/>
</dbReference>
<dbReference type="GO" id="GO:0005737">
    <property type="term" value="C:cytoplasm"/>
    <property type="evidence" value="ECO:0007669"/>
    <property type="project" value="InterPro"/>
</dbReference>
<dbReference type="EMBL" id="FXAF01000006">
    <property type="protein sequence ID" value="SMF43188.1"/>
    <property type="molecule type" value="Genomic_DNA"/>
</dbReference>
<evidence type="ECO:0000256" key="6">
    <source>
        <dbReference type="ARBA" id="ARBA00022679"/>
    </source>
</evidence>
<protein>
    <recommendedName>
        <fullName evidence="3">Chemotaxis protein CheA</fullName>
        <ecNumber evidence="2">2.7.13.3</ecNumber>
    </recommendedName>
</protein>
<feature type="domain" description="CheW-like" evidence="15">
    <location>
        <begin position="616"/>
        <end position="752"/>
    </location>
</feature>
<evidence type="ECO:0000256" key="3">
    <source>
        <dbReference type="ARBA" id="ARBA00021495"/>
    </source>
</evidence>
<dbReference type="SMART" id="SM00073">
    <property type="entry name" value="HPT"/>
    <property type="match status" value="1"/>
</dbReference>
<dbReference type="SMART" id="SM00387">
    <property type="entry name" value="HATPase_c"/>
    <property type="match status" value="1"/>
</dbReference>
<dbReference type="InterPro" id="IPR005467">
    <property type="entry name" value="His_kinase_dom"/>
</dbReference>
<dbReference type="Pfam" id="PF02518">
    <property type="entry name" value="HATPase_c"/>
    <property type="match status" value="1"/>
</dbReference>
<feature type="compositionally biased region" description="Low complexity" evidence="13">
    <location>
        <begin position="135"/>
        <end position="153"/>
    </location>
</feature>
<dbReference type="CDD" id="cd00731">
    <property type="entry name" value="CheA_reg"/>
    <property type="match status" value="1"/>
</dbReference>
<evidence type="ECO:0000256" key="2">
    <source>
        <dbReference type="ARBA" id="ARBA00012438"/>
    </source>
</evidence>
<dbReference type="InterPro" id="IPR004105">
    <property type="entry name" value="CheA-like_dim"/>
</dbReference>
<dbReference type="PROSITE" id="PS50109">
    <property type="entry name" value="HIS_KIN"/>
    <property type="match status" value="1"/>
</dbReference>
<dbReference type="FunFam" id="3.30.565.10:FF:000016">
    <property type="entry name" value="Chemotaxis protein CheA, putative"/>
    <property type="match status" value="1"/>
</dbReference>
<keyword evidence="4" id="KW-0145">Chemotaxis</keyword>
<evidence type="ECO:0000256" key="13">
    <source>
        <dbReference type="SAM" id="MobiDB-lite"/>
    </source>
</evidence>
<dbReference type="SMART" id="SM01231">
    <property type="entry name" value="H-kinase_dim"/>
    <property type="match status" value="1"/>
</dbReference>
<dbReference type="PANTHER" id="PTHR43395:SF10">
    <property type="entry name" value="CHEMOTAXIS PROTEIN CHEA"/>
    <property type="match status" value="1"/>
</dbReference>
<proteinExistence type="predicted"/>
<feature type="domain" description="HPt" evidence="16">
    <location>
        <begin position="1"/>
        <end position="103"/>
    </location>
</feature>
<evidence type="ECO:0000256" key="10">
    <source>
        <dbReference type="ARBA" id="ARBA00023012"/>
    </source>
</evidence>
<gene>
    <name evidence="17" type="ORF">SAMN02982989_2083</name>
</gene>
<dbReference type="FunFam" id="1.20.120.160:FF:000008">
    <property type="entry name" value="Chemotaxis sensor histidine kinase CheA"/>
    <property type="match status" value="1"/>
</dbReference>
<dbReference type="InterPro" id="IPR002545">
    <property type="entry name" value="CheW-lke_dom"/>
</dbReference>
<dbReference type="FunFam" id="1.10.287.560:FF:000001">
    <property type="entry name" value="Histidine kinase chemotaxis protein CheA"/>
    <property type="match status" value="1"/>
</dbReference>
<dbReference type="FunFam" id="2.30.30.40:FF:000048">
    <property type="entry name" value="Chemotaxis protein CheA, putative"/>
    <property type="match status" value="1"/>
</dbReference>
<dbReference type="PROSITE" id="PS50851">
    <property type="entry name" value="CHEW"/>
    <property type="match status" value="1"/>
</dbReference>
<evidence type="ECO:0000259" key="16">
    <source>
        <dbReference type="PROSITE" id="PS50894"/>
    </source>
</evidence>
<comment type="catalytic activity">
    <reaction evidence="1">
        <text>ATP + protein L-histidine = ADP + protein N-phospho-L-histidine.</text>
        <dbReference type="EC" id="2.7.13.3"/>
    </reaction>
</comment>
<evidence type="ECO:0000256" key="8">
    <source>
        <dbReference type="ARBA" id="ARBA00022777"/>
    </source>
</evidence>
<dbReference type="InterPro" id="IPR036890">
    <property type="entry name" value="HATPase_C_sf"/>
</dbReference>
<keyword evidence="18" id="KW-1185">Reference proteome</keyword>
<dbReference type="Gene3D" id="2.30.30.40">
    <property type="entry name" value="SH3 Domains"/>
    <property type="match status" value="1"/>
</dbReference>
<dbReference type="OrthoDB" id="9803176at2"/>
<evidence type="ECO:0000256" key="7">
    <source>
        <dbReference type="ARBA" id="ARBA00022741"/>
    </source>
</evidence>
<keyword evidence="7" id="KW-0547">Nucleotide-binding</keyword>
<dbReference type="InterPro" id="IPR036097">
    <property type="entry name" value="HisK_dim/P_sf"/>
</dbReference>